<dbReference type="KEGG" id="samy:DB32_008180"/>
<dbReference type="AlphaFoldDB" id="A0A0F6W9Q3"/>
<sequence>MPRLQSIARAARTSARDPHWTLRLRAGYDVTHERGARE</sequence>
<evidence type="ECO:0000313" key="2">
    <source>
        <dbReference type="Proteomes" id="UP000034883"/>
    </source>
</evidence>
<organism evidence="1 2">
    <name type="scientific">Sandaracinus amylolyticus</name>
    <dbReference type="NCBI Taxonomy" id="927083"/>
    <lineage>
        <taxon>Bacteria</taxon>
        <taxon>Pseudomonadati</taxon>
        <taxon>Myxococcota</taxon>
        <taxon>Polyangia</taxon>
        <taxon>Polyangiales</taxon>
        <taxon>Sandaracinaceae</taxon>
        <taxon>Sandaracinus</taxon>
    </lineage>
</organism>
<dbReference type="Proteomes" id="UP000034883">
    <property type="component" value="Chromosome"/>
</dbReference>
<accession>A0A0F6W9Q3</accession>
<evidence type="ECO:0000313" key="1">
    <source>
        <dbReference type="EMBL" id="AKF11031.1"/>
    </source>
</evidence>
<keyword evidence="2" id="KW-1185">Reference proteome</keyword>
<dbReference type="EMBL" id="CP011125">
    <property type="protein sequence ID" value="AKF11031.1"/>
    <property type="molecule type" value="Genomic_DNA"/>
</dbReference>
<dbReference type="STRING" id="927083.DB32_008180"/>
<gene>
    <name evidence="1" type="ORF">DB32_008180</name>
</gene>
<name>A0A0F6W9Q3_9BACT</name>
<protein>
    <submittedName>
        <fullName evidence="1">Uncharacterized protein</fullName>
    </submittedName>
</protein>
<proteinExistence type="predicted"/>
<reference evidence="1 2" key="1">
    <citation type="submission" date="2015-03" db="EMBL/GenBank/DDBJ databases">
        <title>Genome assembly of Sandaracinus amylolyticus DSM 53668.</title>
        <authorList>
            <person name="Sharma G."/>
            <person name="Subramanian S."/>
        </authorList>
    </citation>
    <scope>NUCLEOTIDE SEQUENCE [LARGE SCALE GENOMIC DNA]</scope>
    <source>
        <strain evidence="1 2">DSM 53668</strain>
    </source>
</reference>